<accession>A0A2P7RJV6</accession>
<dbReference type="EMBL" id="PXYK01000050">
    <property type="protein sequence ID" value="PSJ50500.1"/>
    <property type="molecule type" value="Genomic_DNA"/>
</dbReference>
<keyword evidence="3" id="KW-1185">Reference proteome</keyword>
<proteinExistence type="predicted"/>
<feature type="transmembrane region" description="Helical" evidence="1">
    <location>
        <begin position="7"/>
        <end position="26"/>
    </location>
</feature>
<protein>
    <recommendedName>
        <fullName evidence="4">DUF4175 domain-containing protein</fullName>
    </recommendedName>
</protein>
<keyword evidence="1" id="KW-1133">Transmembrane helix</keyword>
<dbReference type="AlphaFoldDB" id="A0A2P7RJV6"/>
<name>A0A2P7RJV6_9HYPH</name>
<feature type="transmembrane region" description="Helical" evidence="1">
    <location>
        <begin position="32"/>
        <end position="53"/>
    </location>
</feature>
<evidence type="ECO:0000256" key="1">
    <source>
        <dbReference type="SAM" id="Phobius"/>
    </source>
</evidence>
<keyword evidence="1" id="KW-0472">Membrane</keyword>
<sequence>MPEAIQFVPYVLVVLLTGIPTWKLLVRVGLSPAWAILCLIPAGFIIVLWLIAYRRWPLLEE</sequence>
<comment type="caution">
    <text evidence="2">The sequence shown here is derived from an EMBL/GenBank/DDBJ whole genome shotgun (WGS) entry which is preliminary data.</text>
</comment>
<reference evidence="2 3" key="1">
    <citation type="submission" date="2018-03" db="EMBL/GenBank/DDBJ databases">
        <title>The draft genome of Mesorhizobium sp. 6GN-30.</title>
        <authorList>
            <person name="Liu L."/>
            <person name="Li L."/>
            <person name="Wang T."/>
            <person name="Zhang X."/>
            <person name="Liang L."/>
        </authorList>
    </citation>
    <scope>NUCLEOTIDE SEQUENCE [LARGE SCALE GENOMIC DNA]</scope>
    <source>
        <strain evidence="2 3">6GN30</strain>
    </source>
</reference>
<evidence type="ECO:0008006" key="4">
    <source>
        <dbReference type="Google" id="ProtNLM"/>
    </source>
</evidence>
<evidence type="ECO:0000313" key="2">
    <source>
        <dbReference type="EMBL" id="PSJ50500.1"/>
    </source>
</evidence>
<dbReference type="Proteomes" id="UP000241229">
    <property type="component" value="Unassembled WGS sequence"/>
</dbReference>
<organism evidence="2 3">
    <name type="scientific">Kumtagia ephedrae</name>
    <dbReference type="NCBI Taxonomy" id="2116701"/>
    <lineage>
        <taxon>Bacteria</taxon>
        <taxon>Pseudomonadati</taxon>
        <taxon>Pseudomonadota</taxon>
        <taxon>Alphaproteobacteria</taxon>
        <taxon>Hyphomicrobiales</taxon>
        <taxon>Phyllobacteriaceae</taxon>
        <taxon>Kumtagia</taxon>
    </lineage>
</organism>
<keyword evidence="1" id="KW-0812">Transmembrane</keyword>
<evidence type="ECO:0000313" key="3">
    <source>
        <dbReference type="Proteomes" id="UP000241229"/>
    </source>
</evidence>
<gene>
    <name evidence="2" type="ORF">C7I84_28485</name>
</gene>
<dbReference type="RefSeq" id="WP_106775589.1">
    <property type="nucleotide sequence ID" value="NZ_PXYK01000050.1"/>
</dbReference>
<dbReference type="OrthoDB" id="123194at2"/>